<feature type="domain" description="ABC transporter" evidence="9">
    <location>
        <begin position="328"/>
        <end position="537"/>
    </location>
</feature>
<evidence type="ECO:0000259" key="9">
    <source>
        <dbReference type="PROSITE" id="PS50893"/>
    </source>
</evidence>
<dbReference type="Gene3D" id="3.40.50.300">
    <property type="entry name" value="P-loop containing nucleotide triphosphate hydrolases"/>
    <property type="match status" value="1"/>
</dbReference>
<dbReference type="GO" id="GO:0005524">
    <property type="term" value="F:ATP binding"/>
    <property type="evidence" value="ECO:0007669"/>
    <property type="project" value="UniProtKB-KW"/>
</dbReference>
<evidence type="ECO:0000256" key="2">
    <source>
        <dbReference type="ARBA" id="ARBA00022448"/>
    </source>
</evidence>
<protein>
    <submittedName>
        <fullName evidence="12">Putative ATP-binding cassette transporter</fullName>
    </submittedName>
</protein>
<evidence type="ECO:0000256" key="3">
    <source>
        <dbReference type="ARBA" id="ARBA00022692"/>
    </source>
</evidence>
<dbReference type="InterPro" id="IPR036640">
    <property type="entry name" value="ABC1_TM_sf"/>
</dbReference>
<dbReference type="PROSITE" id="PS50929">
    <property type="entry name" value="ABC_TM1F"/>
    <property type="match status" value="1"/>
</dbReference>
<feature type="domain" description="ABC transmembrane type-1" evidence="10">
    <location>
        <begin position="21"/>
        <end position="205"/>
    </location>
</feature>
<evidence type="ECO:0000256" key="5">
    <source>
        <dbReference type="ARBA" id="ARBA00022840"/>
    </source>
</evidence>
<dbReference type="GO" id="GO:0015833">
    <property type="term" value="P:peptide transport"/>
    <property type="evidence" value="ECO:0007669"/>
    <property type="project" value="InterPro"/>
</dbReference>
<accession>A0A450UWP1</accession>
<dbReference type="Pfam" id="PF00005">
    <property type="entry name" value="ABC_tran"/>
    <property type="match status" value="1"/>
</dbReference>
<evidence type="ECO:0000313" key="11">
    <source>
        <dbReference type="EMBL" id="VFJ95436.1"/>
    </source>
</evidence>
<name>A0A450UWP1_9GAMM</name>
<dbReference type="EMBL" id="CAADFG010000087">
    <property type="protein sequence ID" value="VFJ95436.1"/>
    <property type="molecule type" value="Genomic_DNA"/>
</dbReference>
<dbReference type="SMART" id="SM00382">
    <property type="entry name" value="AAA"/>
    <property type="match status" value="1"/>
</dbReference>
<dbReference type="PANTHER" id="PTHR43553:SF11">
    <property type="entry name" value="ABC TRANSPORTER ATP-BINDING_PERMEASE PROTEIN YOJI"/>
    <property type="match status" value="1"/>
</dbReference>
<feature type="transmembrane region" description="Helical" evidence="8">
    <location>
        <begin position="128"/>
        <end position="146"/>
    </location>
</feature>
<evidence type="ECO:0000256" key="8">
    <source>
        <dbReference type="SAM" id="Phobius"/>
    </source>
</evidence>
<evidence type="ECO:0000256" key="1">
    <source>
        <dbReference type="ARBA" id="ARBA00004651"/>
    </source>
</evidence>
<evidence type="ECO:0000256" key="6">
    <source>
        <dbReference type="ARBA" id="ARBA00022989"/>
    </source>
</evidence>
<dbReference type="AlphaFoldDB" id="A0A450UWP1"/>
<keyword evidence="2" id="KW-0813">Transport</keyword>
<dbReference type="Gene3D" id="1.20.1560.10">
    <property type="entry name" value="ABC transporter type 1, transmembrane domain"/>
    <property type="match status" value="1"/>
</dbReference>
<evidence type="ECO:0000259" key="10">
    <source>
        <dbReference type="PROSITE" id="PS50929"/>
    </source>
</evidence>
<organism evidence="12">
    <name type="scientific">Candidatus Kentrum eta</name>
    <dbReference type="NCBI Taxonomy" id="2126337"/>
    <lineage>
        <taxon>Bacteria</taxon>
        <taxon>Pseudomonadati</taxon>
        <taxon>Pseudomonadota</taxon>
        <taxon>Gammaproteobacteria</taxon>
        <taxon>Candidatus Kentrum</taxon>
    </lineage>
</organism>
<dbReference type="PROSITE" id="PS50893">
    <property type="entry name" value="ABC_TRANSPORTER_2"/>
    <property type="match status" value="1"/>
</dbReference>
<dbReference type="InterPro" id="IPR011527">
    <property type="entry name" value="ABC1_TM_dom"/>
</dbReference>
<keyword evidence="3 8" id="KW-0812">Transmembrane</keyword>
<dbReference type="GO" id="GO:0016887">
    <property type="term" value="F:ATP hydrolysis activity"/>
    <property type="evidence" value="ECO:0007669"/>
    <property type="project" value="InterPro"/>
</dbReference>
<evidence type="ECO:0000313" key="12">
    <source>
        <dbReference type="EMBL" id="VFJ96942.1"/>
    </source>
</evidence>
<evidence type="ECO:0000256" key="4">
    <source>
        <dbReference type="ARBA" id="ARBA00022741"/>
    </source>
</evidence>
<feature type="transmembrane region" description="Helical" evidence="8">
    <location>
        <begin position="263"/>
        <end position="289"/>
    </location>
</feature>
<feature type="transmembrane region" description="Helical" evidence="8">
    <location>
        <begin position="21"/>
        <end position="44"/>
    </location>
</feature>
<dbReference type="NCBIfam" id="TIGR01194">
    <property type="entry name" value="cyc_pep_trnsptr"/>
    <property type="match status" value="1"/>
</dbReference>
<dbReference type="InterPro" id="IPR027417">
    <property type="entry name" value="P-loop_NTPase"/>
</dbReference>
<keyword evidence="7 8" id="KW-0472">Membrane</keyword>
<dbReference type="InterPro" id="IPR050095">
    <property type="entry name" value="ECF_ABC_transporter_ATP-bd"/>
</dbReference>
<keyword evidence="5 12" id="KW-0067">ATP-binding</keyword>
<dbReference type="SUPFAM" id="SSF90123">
    <property type="entry name" value="ABC transporter transmembrane region"/>
    <property type="match status" value="1"/>
</dbReference>
<dbReference type="GO" id="GO:1904680">
    <property type="term" value="F:peptide transmembrane transporter activity"/>
    <property type="evidence" value="ECO:0007669"/>
    <property type="project" value="InterPro"/>
</dbReference>
<sequence length="541" mass="61313">MQVLLDYLDVLGKGSRREKTVIVFLAIVAGLLGALSVLLINIAIHRGFEFSLPLMGAFLVTTVLSIFTKRMAIRKMRAFLEEHIAELRLGLTSGIGNAAFPFVEQLEQSEAVTRMTIDARRISRTGDMIIKAYYSVFILIFTLVYLSWVSPFALVLFIGLFVVGALFVRFYNRYVARIIEKAAMEEEALFRGVEHLIGGFKELKLDPAKNRDFFENKLIPLISRIRDLRKVALYRLMESELVLEVLWLLFIGFFFALNDNNAVGAHVLIIFLFLEGPVADIIISLPFFVEANIASGRIESLQEQVDGQEVPNRPSQAENEAPPTFEAFKIRDIRFNYTDKQGQATYSFGPVSFDIKGHEITFIIGGNGSGKTTFLKLLLGLYPPLSGYFAADDKRIRMAEYGHWFSAIFSDFHLFNGLYGVSAVDESRLMLLMDEMGLSSKTAWRGERFTNTNLSTGQKKRLALVIALMEDKPVYVFDEWAAEQDSTFRMKFYEEILPELKARGKTVIVVSHDDRYFHCADHLIRLDYGKVSLDETIPTPS</sequence>
<dbReference type="InterPro" id="IPR003439">
    <property type="entry name" value="ABC_transporter-like_ATP-bd"/>
</dbReference>
<gene>
    <name evidence="11" type="ORF">BECKH772A_GA0070896_100878</name>
    <name evidence="12" type="ORF">BECKH772B_GA0070898_101015</name>
    <name evidence="13" type="ORF">BECKH772C_GA0070978_100975</name>
</gene>
<dbReference type="PANTHER" id="PTHR43553">
    <property type="entry name" value="HEAVY METAL TRANSPORTER"/>
    <property type="match status" value="1"/>
</dbReference>
<proteinExistence type="predicted"/>
<evidence type="ECO:0000256" key="7">
    <source>
        <dbReference type="ARBA" id="ARBA00023136"/>
    </source>
</evidence>
<dbReference type="GO" id="GO:0043190">
    <property type="term" value="C:ATP-binding cassette (ABC) transporter complex"/>
    <property type="evidence" value="ECO:0007669"/>
    <property type="project" value="TreeGrafter"/>
</dbReference>
<feature type="transmembrane region" description="Helical" evidence="8">
    <location>
        <begin position="50"/>
        <end position="67"/>
    </location>
</feature>
<keyword evidence="6 8" id="KW-1133">Transmembrane helix</keyword>
<keyword evidence="4" id="KW-0547">Nucleotide-binding</keyword>
<evidence type="ECO:0000313" key="13">
    <source>
        <dbReference type="EMBL" id="VFK02640.1"/>
    </source>
</evidence>
<dbReference type="EMBL" id="CAADFJ010000097">
    <property type="protein sequence ID" value="VFK02640.1"/>
    <property type="molecule type" value="Genomic_DNA"/>
</dbReference>
<dbReference type="InterPro" id="IPR005898">
    <property type="entry name" value="Cyc_pep_transpt_SyrD/YojI"/>
</dbReference>
<feature type="transmembrane region" description="Helical" evidence="8">
    <location>
        <begin position="152"/>
        <end position="171"/>
    </location>
</feature>
<feature type="transmembrane region" description="Helical" evidence="8">
    <location>
        <begin position="232"/>
        <end position="257"/>
    </location>
</feature>
<comment type="subcellular location">
    <subcellularLocation>
        <location evidence="1">Cell membrane</location>
        <topology evidence="1">Multi-pass membrane protein</topology>
    </subcellularLocation>
</comment>
<dbReference type="GO" id="GO:0140359">
    <property type="term" value="F:ABC-type transporter activity"/>
    <property type="evidence" value="ECO:0007669"/>
    <property type="project" value="InterPro"/>
</dbReference>
<dbReference type="EMBL" id="CAADFI010000101">
    <property type="protein sequence ID" value="VFJ96942.1"/>
    <property type="molecule type" value="Genomic_DNA"/>
</dbReference>
<dbReference type="InterPro" id="IPR003593">
    <property type="entry name" value="AAA+_ATPase"/>
</dbReference>
<dbReference type="SUPFAM" id="SSF52540">
    <property type="entry name" value="P-loop containing nucleoside triphosphate hydrolases"/>
    <property type="match status" value="1"/>
</dbReference>
<reference evidence="12" key="1">
    <citation type="submission" date="2019-02" db="EMBL/GenBank/DDBJ databases">
        <authorList>
            <person name="Gruber-Vodicka R. H."/>
            <person name="Seah K. B. B."/>
        </authorList>
    </citation>
    <scope>NUCLEOTIDE SEQUENCE</scope>
    <source>
        <strain evidence="13">BECK_SA2B12</strain>
        <strain evidence="11">BECK_SA2B15</strain>
        <strain evidence="12">BECK_SA2B20</strain>
    </source>
</reference>